<dbReference type="Pfam" id="PF07648">
    <property type="entry name" value="Kazal_2"/>
    <property type="match status" value="1"/>
</dbReference>
<evidence type="ECO:0000313" key="8">
    <source>
        <dbReference type="Proteomes" id="UP001652740"/>
    </source>
</evidence>
<feature type="transmembrane region" description="Helical" evidence="6">
    <location>
        <begin position="299"/>
        <end position="319"/>
    </location>
</feature>
<accession>A0ABM3N0F4</accession>
<evidence type="ECO:0000256" key="5">
    <source>
        <dbReference type="ARBA" id="ARBA00023136"/>
    </source>
</evidence>
<dbReference type="PROSITE" id="PS51465">
    <property type="entry name" value="KAZAL_2"/>
    <property type="match status" value="1"/>
</dbReference>
<feature type="transmembrane region" description="Helical" evidence="6">
    <location>
        <begin position="339"/>
        <end position="357"/>
    </location>
</feature>
<dbReference type="InterPro" id="IPR004156">
    <property type="entry name" value="OATP"/>
</dbReference>
<feature type="transmembrane region" description="Helical" evidence="6">
    <location>
        <begin position="207"/>
        <end position="228"/>
    </location>
</feature>
<organism evidence="8 9">
    <name type="scientific">Galleria mellonella</name>
    <name type="common">Greater wax moth</name>
    <dbReference type="NCBI Taxonomy" id="7137"/>
    <lineage>
        <taxon>Eukaryota</taxon>
        <taxon>Metazoa</taxon>
        <taxon>Ecdysozoa</taxon>
        <taxon>Arthropoda</taxon>
        <taxon>Hexapoda</taxon>
        <taxon>Insecta</taxon>
        <taxon>Pterygota</taxon>
        <taxon>Neoptera</taxon>
        <taxon>Endopterygota</taxon>
        <taxon>Lepidoptera</taxon>
        <taxon>Glossata</taxon>
        <taxon>Ditrysia</taxon>
        <taxon>Pyraloidea</taxon>
        <taxon>Pyralidae</taxon>
        <taxon>Galleriinae</taxon>
        <taxon>Galleria</taxon>
    </lineage>
</organism>
<name>A0ABM3N0F4_GALME</name>
<proteinExistence type="predicted"/>
<evidence type="ECO:0000313" key="9">
    <source>
        <dbReference type="RefSeq" id="XP_052757077.1"/>
    </source>
</evidence>
<dbReference type="InterPro" id="IPR002350">
    <property type="entry name" value="Kazal_dom"/>
</dbReference>
<evidence type="ECO:0000256" key="1">
    <source>
        <dbReference type="ARBA" id="ARBA00004651"/>
    </source>
</evidence>
<reference evidence="9" key="1">
    <citation type="submission" date="2025-08" db="UniProtKB">
        <authorList>
            <consortium name="RefSeq"/>
        </authorList>
    </citation>
    <scope>IDENTIFICATION</scope>
    <source>
        <tissue evidence="9">Whole larvae</tissue>
    </source>
</reference>
<evidence type="ECO:0000259" key="7">
    <source>
        <dbReference type="PROSITE" id="PS51465"/>
    </source>
</evidence>
<keyword evidence="8" id="KW-1185">Reference proteome</keyword>
<dbReference type="PANTHER" id="PTHR11388:SF158">
    <property type="entry name" value="ORGANIC ANION TRANSPORTING POLYPEPTIDE 33EB"/>
    <property type="match status" value="1"/>
</dbReference>
<feature type="transmembrane region" description="Helical" evidence="6">
    <location>
        <begin position="89"/>
        <end position="110"/>
    </location>
</feature>
<evidence type="ECO:0000256" key="3">
    <source>
        <dbReference type="ARBA" id="ARBA00022692"/>
    </source>
</evidence>
<dbReference type="Pfam" id="PF03137">
    <property type="entry name" value="OATP"/>
    <property type="match status" value="1"/>
</dbReference>
<evidence type="ECO:0000256" key="4">
    <source>
        <dbReference type="ARBA" id="ARBA00022989"/>
    </source>
</evidence>
<gene>
    <name evidence="9" type="primary">LOC113520109</name>
</gene>
<keyword evidence="5 6" id="KW-0472">Membrane</keyword>
<keyword evidence="2" id="KW-1003">Cell membrane</keyword>
<sequence length="559" mass="61927">MFEQKTIFHKFWHFLRTYILTIPRFDLFLQGTLLIVILLEANVYLLLKRDADTGYLPLLIRDWVFIGSTGTEFLFGALLSWYGRKKRNYALACWIAITAASGLLVLAFPFAEENIVNVELCGGDIMPRDLGRTASDPMIVPRTIMLIFTAVLCSLTKLAIWSLGLTYLDDHEPQNGPYFYGILISIRLSLGLSGENWLVASSVRNDWWVTHISLSMLTLMFAILFLLFPKRMPGYEAPKNDMDDGFFVSLREIFHNKAIVMHIISFALLNLALFEFVRYDASYIQARFHVETLRQDPRTSRLIGSLFRPLVVIFFIMIFRVRFSVRRQDGVKANTAARVGGIVAFFAAIFFVVLSLLSCGVEDLAGIENNEYTQPSCSQQCNCNSEVYGYTPLCVDGTNTFFSPCHAGCSAAGEIGGLITYHNCSCSNSASDNAVMGSCSLISCQAMFSVYQVIFTVTLAVTGASALMQGMVPLRTTKRSARPLAVGASLAAVALPAHLFGRLLYMLIGHVTCAYSNEGACLFHNTSMQWMPATSAMLALLSGAVSLIASKCSKNITNE</sequence>
<dbReference type="Proteomes" id="UP001652740">
    <property type="component" value="Unplaced"/>
</dbReference>
<keyword evidence="3 6" id="KW-0812">Transmembrane</keyword>
<feature type="transmembrane region" description="Helical" evidence="6">
    <location>
        <begin position="450"/>
        <end position="472"/>
    </location>
</feature>
<dbReference type="GeneID" id="113520109"/>
<protein>
    <submittedName>
        <fullName evidence="9">Solute carrier organic anion transporter family member 6C1-like</fullName>
    </submittedName>
</protein>
<comment type="subcellular location">
    <subcellularLocation>
        <location evidence="1">Cell membrane</location>
        <topology evidence="1">Multi-pass membrane protein</topology>
    </subcellularLocation>
</comment>
<feature type="transmembrane region" description="Helical" evidence="6">
    <location>
        <begin position="484"/>
        <end position="508"/>
    </location>
</feature>
<feature type="transmembrane region" description="Helical" evidence="6">
    <location>
        <begin position="144"/>
        <end position="165"/>
    </location>
</feature>
<feature type="transmembrane region" description="Helical" evidence="6">
    <location>
        <begin position="259"/>
        <end position="279"/>
    </location>
</feature>
<feature type="transmembrane region" description="Helical" evidence="6">
    <location>
        <begin position="177"/>
        <end position="195"/>
    </location>
</feature>
<dbReference type="PANTHER" id="PTHR11388">
    <property type="entry name" value="ORGANIC ANION TRANSPORTER"/>
    <property type="match status" value="1"/>
</dbReference>
<feature type="transmembrane region" description="Helical" evidence="6">
    <location>
        <begin position="528"/>
        <end position="549"/>
    </location>
</feature>
<dbReference type="RefSeq" id="XP_052757077.1">
    <property type="nucleotide sequence ID" value="XM_052901117.1"/>
</dbReference>
<evidence type="ECO:0000256" key="2">
    <source>
        <dbReference type="ARBA" id="ARBA00022475"/>
    </source>
</evidence>
<feature type="transmembrane region" description="Helical" evidence="6">
    <location>
        <begin position="63"/>
        <end position="82"/>
    </location>
</feature>
<feature type="transmembrane region" description="Helical" evidence="6">
    <location>
        <begin position="27"/>
        <end position="47"/>
    </location>
</feature>
<evidence type="ECO:0000256" key="6">
    <source>
        <dbReference type="SAM" id="Phobius"/>
    </source>
</evidence>
<feature type="domain" description="Kazal-like" evidence="7">
    <location>
        <begin position="371"/>
        <end position="428"/>
    </location>
</feature>
<keyword evidence="4 6" id="KW-1133">Transmembrane helix</keyword>